<evidence type="ECO:0000313" key="3">
    <source>
        <dbReference type="Proteomes" id="UP000499080"/>
    </source>
</evidence>
<dbReference type="EMBL" id="BGPR01011430">
    <property type="protein sequence ID" value="GBN51311.1"/>
    <property type="molecule type" value="Genomic_DNA"/>
</dbReference>
<dbReference type="Proteomes" id="UP000499080">
    <property type="component" value="Unassembled WGS sequence"/>
</dbReference>
<comment type="caution">
    <text evidence="2">The sequence shown here is derived from an EMBL/GenBank/DDBJ whole genome shotgun (WGS) entry which is preliminary data.</text>
</comment>
<evidence type="ECO:0000313" key="2">
    <source>
        <dbReference type="EMBL" id="GBN51311.1"/>
    </source>
</evidence>
<gene>
    <name evidence="2" type="ORF">AVEN_97796_1</name>
</gene>
<sequence>MPAMSSWNFINCVPLPKKKSNSKQQQQPRGKKQSSERKKKRTRKRKGRQKQKKYPNGVRCEYFGNVRERPPYWRATNSRRVLAHKCKAESK</sequence>
<organism evidence="2 3">
    <name type="scientific">Araneus ventricosus</name>
    <name type="common">Orbweaver spider</name>
    <name type="synonym">Epeira ventricosa</name>
    <dbReference type="NCBI Taxonomy" id="182803"/>
    <lineage>
        <taxon>Eukaryota</taxon>
        <taxon>Metazoa</taxon>
        <taxon>Ecdysozoa</taxon>
        <taxon>Arthropoda</taxon>
        <taxon>Chelicerata</taxon>
        <taxon>Arachnida</taxon>
        <taxon>Araneae</taxon>
        <taxon>Araneomorphae</taxon>
        <taxon>Entelegynae</taxon>
        <taxon>Araneoidea</taxon>
        <taxon>Araneidae</taxon>
        <taxon>Araneus</taxon>
    </lineage>
</organism>
<evidence type="ECO:0000256" key="1">
    <source>
        <dbReference type="SAM" id="MobiDB-lite"/>
    </source>
</evidence>
<protein>
    <submittedName>
        <fullName evidence="2">Uncharacterized protein</fullName>
    </submittedName>
</protein>
<name>A0A4Y2PJF0_ARAVE</name>
<feature type="compositionally biased region" description="Basic residues" evidence="1">
    <location>
        <begin position="29"/>
        <end position="53"/>
    </location>
</feature>
<dbReference type="AlphaFoldDB" id="A0A4Y2PJF0"/>
<keyword evidence="3" id="KW-1185">Reference proteome</keyword>
<feature type="region of interest" description="Disordered" evidence="1">
    <location>
        <begin position="1"/>
        <end position="58"/>
    </location>
</feature>
<proteinExistence type="predicted"/>
<accession>A0A4Y2PJF0</accession>
<reference evidence="2 3" key="1">
    <citation type="journal article" date="2019" name="Sci. Rep.">
        <title>Orb-weaving spider Araneus ventricosus genome elucidates the spidroin gene catalogue.</title>
        <authorList>
            <person name="Kono N."/>
            <person name="Nakamura H."/>
            <person name="Ohtoshi R."/>
            <person name="Moran D.A.P."/>
            <person name="Shinohara A."/>
            <person name="Yoshida Y."/>
            <person name="Fujiwara M."/>
            <person name="Mori M."/>
            <person name="Tomita M."/>
            <person name="Arakawa K."/>
        </authorList>
    </citation>
    <scope>NUCLEOTIDE SEQUENCE [LARGE SCALE GENOMIC DNA]</scope>
</reference>